<dbReference type="GO" id="GO:0019843">
    <property type="term" value="F:rRNA binding"/>
    <property type="evidence" value="ECO:0007669"/>
    <property type="project" value="UniProtKB-UniRule"/>
</dbReference>
<comment type="function">
    <text evidence="6">Acts as a ribosome collision sensor. Detects stalled/collided disomes (pairs of ribosomes where the leading ribosome is stalled and a second ribosome has collided with it) and endonucleolytically cleaves mRNA at the 5' boundary of the stalled ribosome. Stalled/collided disomes form a new interface (primarily via the 30S subunits) that binds SmrB. Cleaved mRNA becomes available for tmRNA ligation, leading to ribosomal subunit dissociation and rescue of stalled ribosomes.</text>
</comment>
<dbReference type="AlphaFoldDB" id="K6ZMI9"/>
<accession>K6ZMI9</accession>
<evidence type="ECO:0000313" key="9">
    <source>
        <dbReference type="EMBL" id="GAC31532.1"/>
    </source>
</evidence>
<evidence type="ECO:0000256" key="4">
    <source>
        <dbReference type="ARBA" id="ARBA00022801"/>
    </source>
</evidence>
<dbReference type="Proteomes" id="UP000006322">
    <property type="component" value="Unassembled WGS sequence"/>
</dbReference>
<dbReference type="InterPro" id="IPR036063">
    <property type="entry name" value="Smr_dom_sf"/>
</dbReference>
<comment type="similarity">
    <text evidence="6">Belongs to the SmrB family.</text>
</comment>
<keyword evidence="4 6" id="KW-0378">Hydrolase</keyword>
<evidence type="ECO:0000256" key="6">
    <source>
        <dbReference type="HAMAP-Rule" id="MF_01042"/>
    </source>
</evidence>
<dbReference type="GO" id="GO:0004521">
    <property type="term" value="F:RNA endonuclease activity"/>
    <property type="evidence" value="ECO:0007669"/>
    <property type="project" value="UniProtKB-UniRule"/>
</dbReference>
<name>K6ZMI9_9ALTE</name>
<proteinExistence type="inferred from homology"/>
<evidence type="ECO:0000259" key="8">
    <source>
        <dbReference type="PROSITE" id="PS50828"/>
    </source>
</evidence>
<feature type="domain" description="Smr" evidence="8">
    <location>
        <begin position="103"/>
        <end position="178"/>
    </location>
</feature>
<dbReference type="STRING" id="1129793.GPLA_0616"/>
<dbReference type="PROSITE" id="PS50828">
    <property type="entry name" value="SMR"/>
    <property type="match status" value="1"/>
</dbReference>
<dbReference type="EC" id="3.1.-.-" evidence="6"/>
<dbReference type="Pfam" id="PF01713">
    <property type="entry name" value="Smr"/>
    <property type="match status" value="1"/>
</dbReference>
<evidence type="ECO:0000256" key="1">
    <source>
        <dbReference type="ARBA" id="ARBA00022722"/>
    </source>
</evidence>
<dbReference type="InterPro" id="IPR022990">
    <property type="entry name" value="SmrB-like"/>
</dbReference>
<comment type="caution">
    <text evidence="9">The sequence shown here is derived from an EMBL/GenBank/DDBJ whole genome shotgun (WGS) entry which is preliminary data.</text>
</comment>
<evidence type="ECO:0000313" key="10">
    <source>
        <dbReference type="Proteomes" id="UP000006322"/>
    </source>
</evidence>
<organism evidence="9 10">
    <name type="scientific">Paraglaciecola polaris LMG 21857</name>
    <dbReference type="NCBI Taxonomy" id="1129793"/>
    <lineage>
        <taxon>Bacteria</taxon>
        <taxon>Pseudomonadati</taxon>
        <taxon>Pseudomonadota</taxon>
        <taxon>Gammaproteobacteria</taxon>
        <taxon>Alteromonadales</taxon>
        <taxon>Alteromonadaceae</taxon>
        <taxon>Paraglaciecola</taxon>
    </lineage>
</organism>
<dbReference type="NCBIfam" id="NF003432">
    <property type="entry name" value="PRK04946.1"/>
    <property type="match status" value="1"/>
</dbReference>
<evidence type="ECO:0000256" key="3">
    <source>
        <dbReference type="ARBA" id="ARBA00022759"/>
    </source>
</evidence>
<evidence type="ECO:0000256" key="7">
    <source>
        <dbReference type="SAM" id="MobiDB-lite"/>
    </source>
</evidence>
<keyword evidence="10" id="KW-1185">Reference proteome</keyword>
<dbReference type="OrthoDB" id="5795446at2"/>
<comment type="subunit">
    <text evidence="6">Associates with collided ribosomes, but not with correctly translating polysomes.</text>
</comment>
<keyword evidence="5 6" id="KW-0694">RNA-binding</keyword>
<reference evidence="10" key="1">
    <citation type="journal article" date="2014" name="Environ. Microbiol.">
        <title>Comparative genomics of the marine bacterial genus Glaciecola reveals the high degree of genomic diversity and genomic characteristic for cold adaptation.</title>
        <authorList>
            <person name="Qin Q.L."/>
            <person name="Xie B.B."/>
            <person name="Yu Y."/>
            <person name="Shu Y.L."/>
            <person name="Rong J.C."/>
            <person name="Zhang Y.J."/>
            <person name="Zhao D.L."/>
            <person name="Chen X.L."/>
            <person name="Zhang X.Y."/>
            <person name="Chen B."/>
            <person name="Zhou B.C."/>
            <person name="Zhang Y.Z."/>
        </authorList>
    </citation>
    <scope>NUCLEOTIDE SEQUENCE [LARGE SCALE GENOMIC DNA]</scope>
    <source>
        <strain evidence="10">LMG 21857</strain>
    </source>
</reference>
<protein>
    <recommendedName>
        <fullName evidence="6">Ribosome rescue factor SmrB</fullName>
        <ecNumber evidence="6">3.1.-.-</ecNumber>
    </recommendedName>
</protein>
<dbReference type="GO" id="GO:0016787">
    <property type="term" value="F:hydrolase activity"/>
    <property type="evidence" value="ECO:0007669"/>
    <property type="project" value="UniProtKB-KW"/>
</dbReference>
<dbReference type="PANTHER" id="PTHR35562:SF1">
    <property type="entry name" value="UPF0115 PROTEIN YFCN"/>
    <property type="match status" value="1"/>
</dbReference>
<dbReference type="SMART" id="SM00463">
    <property type="entry name" value="SMR"/>
    <property type="match status" value="1"/>
</dbReference>
<dbReference type="InterPro" id="IPR002625">
    <property type="entry name" value="Smr_dom"/>
</dbReference>
<evidence type="ECO:0000256" key="2">
    <source>
        <dbReference type="ARBA" id="ARBA00022730"/>
    </source>
</evidence>
<dbReference type="EMBL" id="BAER01000017">
    <property type="protein sequence ID" value="GAC31532.1"/>
    <property type="molecule type" value="Genomic_DNA"/>
</dbReference>
<dbReference type="Gene3D" id="3.30.1370.110">
    <property type="match status" value="1"/>
</dbReference>
<keyword evidence="3 6" id="KW-0255">Endonuclease</keyword>
<dbReference type="RefSeq" id="WP_007103336.1">
    <property type="nucleotide sequence ID" value="NZ_BAER01000017.1"/>
</dbReference>
<dbReference type="GO" id="GO:0072344">
    <property type="term" value="P:rescue of stalled ribosome"/>
    <property type="evidence" value="ECO:0007669"/>
    <property type="project" value="UniProtKB-UniRule"/>
</dbReference>
<dbReference type="SUPFAM" id="SSF160443">
    <property type="entry name" value="SMR domain-like"/>
    <property type="match status" value="1"/>
</dbReference>
<dbReference type="HAMAP" id="MF_01042">
    <property type="entry name" value="SmrB"/>
    <property type="match status" value="1"/>
</dbReference>
<feature type="compositionally biased region" description="Basic residues" evidence="7">
    <location>
        <begin position="36"/>
        <end position="46"/>
    </location>
</feature>
<sequence>MKKNSAPESFDTALFRSEFTDVKPIKQDKIPPQRFSSKHKSAHLGKKPVSQSDLKQQNATFQFSDGFEGHFDCDQPLKYVQPGADTFEVKRLRRGEYPPDLILDLHGLNKEQAKLEIAALIYAAQKRHYHCVCIVHGIGSYVLKKNVPNWLIQHPAVKGFHQAPLEWGGQGAVLVLIDLPQINSKY</sequence>
<keyword evidence="2 6" id="KW-0699">rRNA-binding</keyword>
<keyword evidence="1 6" id="KW-0540">Nuclease</keyword>
<gene>
    <name evidence="6" type="primary">smrB</name>
    <name evidence="9" type="ORF">GPLA_0616</name>
</gene>
<feature type="region of interest" description="Disordered" evidence="7">
    <location>
        <begin position="26"/>
        <end position="51"/>
    </location>
</feature>
<dbReference type="PANTHER" id="PTHR35562">
    <property type="entry name" value="DNA ENDONUCLEASE SMRA-RELATED"/>
    <property type="match status" value="1"/>
</dbReference>
<evidence type="ECO:0000256" key="5">
    <source>
        <dbReference type="ARBA" id="ARBA00022884"/>
    </source>
</evidence>